<keyword evidence="1" id="KW-1133">Transmembrane helix</keyword>
<comment type="caution">
    <text evidence="2">The sequence shown here is derived from an EMBL/GenBank/DDBJ whole genome shotgun (WGS) entry which is preliminary data.</text>
</comment>
<feature type="transmembrane region" description="Helical" evidence="1">
    <location>
        <begin position="6"/>
        <end position="26"/>
    </location>
</feature>
<gene>
    <name evidence="2" type="ORF">N783_14105</name>
</gene>
<feature type="transmembrane region" description="Helical" evidence="1">
    <location>
        <begin position="33"/>
        <end position="55"/>
    </location>
</feature>
<accession>A0A0A5G3A6</accession>
<dbReference type="Proteomes" id="UP000030403">
    <property type="component" value="Unassembled WGS sequence"/>
</dbReference>
<evidence type="ECO:0000313" key="3">
    <source>
        <dbReference type="Proteomes" id="UP000030403"/>
    </source>
</evidence>
<evidence type="ECO:0008006" key="4">
    <source>
        <dbReference type="Google" id="ProtNLM"/>
    </source>
</evidence>
<protein>
    <recommendedName>
        <fullName evidence="4">DUF3139 domain-containing protein</fullName>
    </recommendedName>
</protein>
<keyword evidence="1" id="KW-0812">Transmembrane</keyword>
<dbReference type="EMBL" id="AVPF01000038">
    <property type="protein sequence ID" value="KGX85623.1"/>
    <property type="molecule type" value="Genomic_DNA"/>
</dbReference>
<dbReference type="STRING" id="1385511.GCA_000425225_00022"/>
<keyword evidence="3" id="KW-1185">Reference proteome</keyword>
<dbReference type="AlphaFoldDB" id="A0A0A5G3A6"/>
<evidence type="ECO:0000256" key="1">
    <source>
        <dbReference type="SAM" id="Phobius"/>
    </source>
</evidence>
<name>A0A0A5G3A6_9BACI</name>
<organism evidence="2 3">
    <name type="scientific">Pontibacillus marinus BH030004 = DSM 16465</name>
    <dbReference type="NCBI Taxonomy" id="1385511"/>
    <lineage>
        <taxon>Bacteria</taxon>
        <taxon>Bacillati</taxon>
        <taxon>Bacillota</taxon>
        <taxon>Bacilli</taxon>
        <taxon>Bacillales</taxon>
        <taxon>Bacillaceae</taxon>
        <taxon>Pontibacillus</taxon>
    </lineage>
</organism>
<keyword evidence="1" id="KW-0472">Membrane</keyword>
<sequence>MHPKTVFEIFLSTIIIILIFSVSLFLPKKFRKYSLITASLVTVLICLFFPLRPYWIDYQVSIKREQLNHYLAETYPNQKWEITQREGRSYSPYQFKVEFDNETNWTYTYAVVSEQKICQVVWTPPQGKFPDEGEHFEKESCD</sequence>
<evidence type="ECO:0000313" key="2">
    <source>
        <dbReference type="EMBL" id="KGX85623.1"/>
    </source>
</evidence>
<proteinExistence type="predicted"/>
<reference evidence="2 3" key="1">
    <citation type="submission" date="2013-08" db="EMBL/GenBank/DDBJ databases">
        <authorList>
            <person name="Huang J."/>
            <person name="Wang G."/>
        </authorList>
    </citation>
    <scope>NUCLEOTIDE SEQUENCE [LARGE SCALE GENOMIC DNA]</scope>
    <source>
        <strain evidence="2 3">BH030004</strain>
    </source>
</reference>